<evidence type="ECO:0000313" key="1">
    <source>
        <dbReference type="EMBL" id="GGB54582.1"/>
    </source>
</evidence>
<name>A0A9W5X6W5_9BACI</name>
<reference evidence="1" key="1">
    <citation type="journal article" date="2014" name="Int. J. Syst. Evol. Microbiol.">
        <title>Complete genome sequence of Corynebacterium casei LMG S-19264T (=DSM 44701T), isolated from a smear-ripened cheese.</title>
        <authorList>
            <consortium name="US DOE Joint Genome Institute (JGI-PGF)"/>
            <person name="Walter F."/>
            <person name="Albersmeier A."/>
            <person name="Kalinowski J."/>
            <person name="Ruckert C."/>
        </authorList>
    </citation>
    <scope>NUCLEOTIDE SEQUENCE</scope>
    <source>
        <strain evidence="1">CGMCC 1.15454</strain>
    </source>
</reference>
<dbReference type="EMBL" id="BMJD01000037">
    <property type="protein sequence ID" value="GGB54582.1"/>
    <property type="molecule type" value="Genomic_DNA"/>
</dbReference>
<organism evidence="1 2">
    <name type="scientific">Lentibacillus populi</name>
    <dbReference type="NCBI Taxonomy" id="1827502"/>
    <lineage>
        <taxon>Bacteria</taxon>
        <taxon>Bacillati</taxon>
        <taxon>Bacillota</taxon>
        <taxon>Bacilli</taxon>
        <taxon>Bacillales</taxon>
        <taxon>Bacillaceae</taxon>
        <taxon>Lentibacillus</taxon>
    </lineage>
</organism>
<sequence length="39" mass="4569">MLTCNRYRPGDWQAISKVETRLVFAEVTTFGKLIRINIK</sequence>
<dbReference type="Proteomes" id="UP000621492">
    <property type="component" value="Unassembled WGS sequence"/>
</dbReference>
<proteinExistence type="predicted"/>
<evidence type="ECO:0000313" key="2">
    <source>
        <dbReference type="Proteomes" id="UP000621492"/>
    </source>
</evidence>
<keyword evidence="2" id="KW-1185">Reference proteome</keyword>
<comment type="caution">
    <text evidence="1">The sequence shown here is derived from an EMBL/GenBank/DDBJ whole genome shotgun (WGS) entry which is preliminary data.</text>
</comment>
<accession>A0A9W5X6W5</accession>
<gene>
    <name evidence="1" type="ORF">GCM10011409_35240</name>
</gene>
<protein>
    <submittedName>
        <fullName evidence="1">Uncharacterized protein</fullName>
    </submittedName>
</protein>
<dbReference type="AlphaFoldDB" id="A0A9W5X6W5"/>
<reference evidence="1" key="2">
    <citation type="submission" date="2020-09" db="EMBL/GenBank/DDBJ databases">
        <authorList>
            <person name="Sun Q."/>
            <person name="Zhou Y."/>
        </authorList>
    </citation>
    <scope>NUCLEOTIDE SEQUENCE</scope>
    <source>
        <strain evidence="1">CGMCC 1.15454</strain>
    </source>
</reference>